<dbReference type="AlphaFoldDB" id="A0A166C9P6"/>
<dbReference type="Proteomes" id="UP000076532">
    <property type="component" value="Unassembled WGS sequence"/>
</dbReference>
<gene>
    <name evidence="1" type="ORF">FIBSPDRAFT_936380</name>
</gene>
<organism evidence="1 2">
    <name type="scientific">Athelia psychrophila</name>
    <dbReference type="NCBI Taxonomy" id="1759441"/>
    <lineage>
        <taxon>Eukaryota</taxon>
        <taxon>Fungi</taxon>
        <taxon>Dikarya</taxon>
        <taxon>Basidiomycota</taxon>
        <taxon>Agaricomycotina</taxon>
        <taxon>Agaricomycetes</taxon>
        <taxon>Agaricomycetidae</taxon>
        <taxon>Atheliales</taxon>
        <taxon>Atheliaceae</taxon>
        <taxon>Athelia</taxon>
    </lineage>
</organism>
<reference evidence="1 2" key="1">
    <citation type="journal article" date="2016" name="Mol. Biol. Evol.">
        <title>Comparative Genomics of Early-Diverging Mushroom-Forming Fungi Provides Insights into the Origins of Lignocellulose Decay Capabilities.</title>
        <authorList>
            <person name="Nagy L.G."/>
            <person name="Riley R."/>
            <person name="Tritt A."/>
            <person name="Adam C."/>
            <person name="Daum C."/>
            <person name="Floudas D."/>
            <person name="Sun H."/>
            <person name="Yadav J.S."/>
            <person name="Pangilinan J."/>
            <person name="Larsson K.H."/>
            <person name="Matsuura K."/>
            <person name="Barry K."/>
            <person name="Labutti K."/>
            <person name="Kuo R."/>
            <person name="Ohm R.A."/>
            <person name="Bhattacharya S.S."/>
            <person name="Shirouzu T."/>
            <person name="Yoshinaga Y."/>
            <person name="Martin F.M."/>
            <person name="Grigoriev I.V."/>
            <person name="Hibbett D.S."/>
        </authorList>
    </citation>
    <scope>NUCLEOTIDE SEQUENCE [LARGE SCALE GENOMIC DNA]</scope>
    <source>
        <strain evidence="1 2">CBS 109695</strain>
    </source>
</reference>
<proteinExistence type="predicted"/>
<evidence type="ECO:0000313" key="1">
    <source>
        <dbReference type="EMBL" id="KZP13428.1"/>
    </source>
</evidence>
<dbReference type="OrthoDB" id="3893071at2759"/>
<dbReference type="CDD" id="cd18186">
    <property type="entry name" value="BTB_POZ_ZBTB_KLHL-like"/>
    <property type="match status" value="1"/>
</dbReference>
<name>A0A166C9P6_9AGAM</name>
<evidence type="ECO:0008006" key="3">
    <source>
        <dbReference type="Google" id="ProtNLM"/>
    </source>
</evidence>
<protein>
    <recommendedName>
        <fullName evidence="3">BTB domain-containing protein</fullName>
    </recommendedName>
</protein>
<keyword evidence="2" id="KW-1185">Reference proteome</keyword>
<sequence>MDAALNKSNADGKKGTWAVLWAALRQHATDTACQALIRQIAPTKGDLLLRLLVTKIVQCWLDDGNIVIQAEKTQFKVHRSLAAHSPIFKDVFLMPQPPKHVATRKALSITIIAAFLREYPSTVEEYDKIKAWSMAAGSKVGGIHFAVVNLAREQGILSVLPLSLGVPSGDGTTTMILPDNLIASLGAWNSIGLKQSTTTLAWINSPTSTYPTCANSTQCTKFRVEVRRNIFYPFVVFVGLYTWREFQAGWVYSEEDLAMCDAYYAVVLGNTAGHLRFA</sequence>
<evidence type="ECO:0000313" key="2">
    <source>
        <dbReference type="Proteomes" id="UP000076532"/>
    </source>
</evidence>
<accession>A0A166C9P6</accession>
<dbReference type="EMBL" id="KV417633">
    <property type="protein sequence ID" value="KZP13428.1"/>
    <property type="molecule type" value="Genomic_DNA"/>
</dbReference>